<evidence type="ECO:0000256" key="11">
    <source>
        <dbReference type="PROSITE-ProRule" id="PRU01360"/>
    </source>
</evidence>
<evidence type="ECO:0000256" key="12">
    <source>
        <dbReference type="RuleBase" id="RU003357"/>
    </source>
</evidence>
<dbReference type="PROSITE" id="PS52016">
    <property type="entry name" value="TONB_DEPENDENT_REC_3"/>
    <property type="match status" value="1"/>
</dbReference>
<evidence type="ECO:0000256" key="3">
    <source>
        <dbReference type="ARBA" id="ARBA00022452"/>
    </source>
</evidence>
<dbReference type="InterPro" id="IPR000531">
    <property type="entry name" value="Beta-barrel_TonB"/>
</dbReference>
<evidence type="ECO:0000256" key="7">
    <source>
        <dbReference type="ARBA" id="ARBA00023065"/>
    </source>
</evidence>
<evidence type="ECO:0000256" key="8">
    <source>
        <dbReference type="ARBA" id="ARBA00023077"/>
    </source>
</evidence>
<dbReference type="InterPro" id="IPR012910">
    <property type="entry name" value="Plug_dom"/>
</dbReference>
<evidence type="ECO:0000259" key="15">
    <source>
        <dbReference type="Pfam" id="PF07715"/>
    </source>
</evidence>
<dbReference type="GO" id="GO:0006826">
    <property type="term" value="P:iron ion transport"/>
    <property type="evidence" value="ECO:0007669"/>
    <property type="project" value="UniProtKB-KW"/>
</dbReference>
<dbReference type="SUPFAM" id="SSF56935">
    <property type="entry name" value="Porins"/>
    <property type="match status" value="1"/>
</dbReference>
<keyword evidence="3 11" id="KW-1134">Transmembrane beta strand</keyword>
<evidence type="ECO:0000256" key="9">
    <source>
        <dbReference type="ARBA" id="ARBA00023136"/>
    </source>
</evidence>
<keyword evidence="4" id="KW-0410">Iron transport</keyword>
<keyword evidence="7" id="KW-0406">Ion transport</keyword>
<evidence type="ECO:0000256" key="2">
    <source>
        <dbReference type="ARBA" id="ARBA00022448"/>
    </source>
</evidence>
<dbReference type="PANTHER" id="PTHR32552">
    <property type="entry name" value="FERRICHROME IRON RECEPTOR-RELATED"/>
    <property type="match status" value="1"/>
</dbReference>
<dbReference type="InterPro" id="IPR036942">
    <property type="entry name" value="Beta-barrel_TonB_sf"/>
</dbReference>
<keyword evidence="13" id="KW-0732">Signal</keyword>
<dbReference type="Pfam" id="PF00593">
    <property type="entry name" value="TonB_dep_Rec_b-barrel"/>
    <property type="match status" value="1"/>
</dbReference>
<dbReference type="EMBL" id="SACN01000001">
    <property type="protein sequence ID" value="RVT92956.1"/>
    <property type="molecule type" value="Genomic_DNA"/>
</dbReference>
<evidence type="ECO:0000256" key="6">
    <source>
        <dbReference type="ARBA" id="ARBA00023004"/>
    </source>
</evidence>
<name>A0A437M5Z9_9SPHN</name>
<keyword evidence="9 11" id="KW-0472">Membrane</keyword>
<evidence type="ECO:0000256" key="4">
    <source>
        <dbReference type="ARBA" id="ARBA00022496"/>
    </source>
</evidence>
<dbReference type="InterPro" id="IPR039426">
    <property type="entry name" value="TonB-dep_rcpt-like"/>
</dbReference>
<keyword evidence="6" id="KW-0408">Iron</keyword>
<evidence type="ECO:0000256" key="1">
    <source>
        <dbReference type="ARBA" id="ARBA00004571"/>
    </source>
</evidence>
<sequence length="753" mass="80615">MGISNKVSLLSGAMLVASANVICPAAANAQSATAPQASSTDVSEIVVTATKRDQALQDVPAAVSVVSGDLIKQFNASTLRDFAKLDPALQLTTNGVGDNNIIVRGIRSTGAATVALYFDEAVITGYNRENPVNGRAPDLGAYDIERIEVLKGPQGTLFGAGSMAGAVRIIPRRPNFNGASGNLTGAFSDGSGTNALYEMNGYINLPIVDDKVAARVVGWYSRGGGYIDNITSGKSNINDAETRGVRASLLFKPTENFSFLLTGLHQDITVDGAQRFKITDGEYKNSTRTREPHDEYANLVSGVADFDLGVGNIIATSSYFYRAVDEFVDTTPTAAGLGIAGNYSGPRHQNRSIWSNELRFASKFEGPFQLVAGGFYEKDENTYETNTTQTPLNALPACSSKAECDKAGLGGLIISARDVDNPIEQWAIFGQADWKIVPGLTLTAGARYYHASLKNLERTLQRLRRNPADLSTVQTVPTVAVNSSDSQSKPSYNFSIAYEPSRELTLYARAASGFRIGGLNNASTAAQFGVTIPDGFNSDSLWNYEVGVKGSLADGILNYDVAGYQIRWNGMQVTAFSPTGAFTYIVNAGKSVVNGAEAQLRFNLRNGFTATFGASYTDSHLTQDQPIAAANAANRGFDGDRTPFVAKWSAVGQLRYEAELNEGWKGYASANGNYRSGSATNFNPGTSNFYRLPDYFLADLVFGVKNDNGLDVSLLVTNLTNKAAQISIEVSADGFRAIAPRPRTFGLRVSKNF</sequence>
<evidence type="ECO:0000313" key="16">
    <source>
        <dbReference type="EMBL" id="RVT92956.1"/>
    </source>
</evidence>
<dbReference type="GO" id="GO:0009279">
    <property type="term" value="C:cell outer membrane"/>
    <property type="evidence" value="ECO:0007669"/>
    <property type="project" value="UniProtKB-SubCell"/>
</dbReference>
<keyword evidence="8 12" id="KW-0798">TonB box</keyword>
<evidence type="ECO:0000259" key="14">
    <source>
        <dbReference type="Pfam" id="PF00593"/>
    </source>
</evidence>
<dbReference type="Proteomes" id="UP000282971">
    <property type="component" value="Unassembled WGS sequence"/>
</dbReference>
<comment type="similarity">
    <text evidence="11 12">Belongs to the TonB-dependent receptor family.</text>
</comment>
<keyword evidence="16" id="KW-0675">Receptor</keyword>
<protein>
    <submittedName>
        <fullName evidence="16">TonB-dependent receptor</fullName>
    </submittedName>
</protein>
<organism evidence="16 17">
    <name type="scientific">Sphingomonas crocodyli</name>
    <dbReference type="NCBI Taxonomy" id="1979270"/>
    <lineage>
        <taxon>Bacteria</taxon>
        <taxon>Pseudomonadati</taxon>
        <taxon>Pseudomonadota</taxon>
        <taxon>Alphaproteobacteria</taxon>
        <taxon>Sphingomonadales</taxon>
        <taxon>Sphingomonadaceae</taxon>
        <taxon>Sphingomonas</taxon>
    </lineage>
</organism>
<feature type="domain" description="TonB-dependent receptor plug" evidence="15">
    <location>
        <begin position="56"/>
        <end position="166"/>
    </location>
</feature>
<reference evidence="16 17" key="1">
    <citation type="submission" date="2019-01" db="EMBL/GenBank/DDBJ databases">
        <authorList>
            <person name="Chen W.-M."/>
        </authorList>
    </citation>
    <scope>NUCLEOTIDE SEQUENCE [LARGE SCALE GENOMIC DNA]</scope>
    <source>
        <strain evidence="16 17">CCP-7</strain>
    </source>
</reference>
<evidence type="ECO:0000256" key="13">
    <source>
        <dbReference type="SAM" id="SignalP"/>
    </source>
</evidence>
<evidence type="ECO:0000313" key="17">
    <source>
        <dbReference type="Proteomes" id="UP000282971"/>
    </source>
</evidence>
<comment type="subcellular location">
    <subcellularLocation>
        <location evidence="1 11">Cell outer membrane</location>
        <topology evidence="1 11">Multi-pass membrane protein</topology>
    </subcellularLocation>
</comment>
<dbReference type="OrthoDB" id="9760333at2"/>
<evidence type="ECO:0000256" key="5">
    <source>
        <dbReference type="ARBA" id="ARBA00022692"/>
    </source>
</evidence>
<dbReference type="RefSeq" id="WP_127741083.1">
    <property type="nucleotide sequence ID" value="NZ_SACN01000001.1"/>
</dbReference>
<keyword evidence="10 11" id="KW-0998">Cell outer membrane</keyword>
<accession>A0A437M5Z9</accession>
<feature type="domain" description="TonB-dependent receptor-like beta-barrel" evidence="14">
    <location>
        <begin position="265"/>
        <end position="719"/>
    </location>
</feature>
<keyword evidence="17" id="KW-1185">Reference proteome</keyword>
<keyword evidence="5 11" id="KW-0812">Transmembrane</keyword>
<dbReference type="PANTHER" id="PTHR32552:SF81">
    <property type="entry name" value="TONB-DEPENDENT OUTER MEMBRANE RECEPTOR"/>
    <property type="match status" value="1"/>
</dbReference>
<comment type="caution">
    <text evidence="16">The sequence shown here is derived from an EMBL/GenBank/DDBJ whole genome shotgun (WGS) entry which is preliminary data.</text>
</comment>
<dbReference type="Pfam" id="PF07715">
    <property type="entry name" value="Plug"/>
    <property type="match status" value="1"/>
</dbReference>
<gene>
    <name evidence="16" type="ORF">EOD43_03345</name>
</gene>
<dbReference type="CDD" id="cd01347">
    <property type="entry name" value="ligand_gated_channel"/>
    <property type="match status" value="1"/>
</dbReference>
<evidence type="ECO:0000256" key="10">
    <source>
        <dbReference type="ARBA" id="ARBA00023237"/>
    </source>
</evidence>
<proteinExistence type="inferred from homology"/>
<dbReference type="Gene3D" id="2.40.170.20">
    <property type="entry name" value="TonB-dependent receptor, beta-barrel domain"/>
    <property type="match status" value="1"/>
</dbReference>
<keyword evidence="2 11" id="KW-0813">Transport</keyword>
<dbReference type="AlphaFoldDB" id="A0A437M5Z9"/>
<feature type="signal peptide" evidence="13">
    <location>
        <begin position="1"/>
        <end position="19"/>
    </location>
</feature>
<feature type="chain" id="PRO_5019342652" evidence="13">
    <location>
        <begin position="20"/>
        <end position="753"/>
    </location>
</feature>